<dbReference type="GO" id="GO:0005886">
    <property type="term" value="C:plasma membrane"/>
    <property type="evidence" value="ECO:0007669"/>
    <property type="project" value="TreeGrafter"/>
</dbReference>
<evidence type="ECO:0000313" key="2">
    <source>
        <dbReference type="EMBL" id="NYD90271.1"/>
    </source>
</evidence>
<feature type="transmembrane region" description="Helical" evidence="1">
    <location>
        <begin position="131"/>
        <end position="149"/>
    </location>
</feature>
<name>A0A7Y9FQ85_9SPHN</name>
<reference evidence="2 3" key="2">
    <citation type="submission" date="2020-08" db="EMBL/GenBank/DDBJ databases">
        <title>The Agave Microbiome: Exploring the role of microbial communities in plant adaptations to desert environments.</title>
        <authorList>
            <person name="Partida-Martinez L.P."/>
        </authorList>
    </citation>
    <scope>NUCLEOTIDE SEQUENCE [LARGE SCALE GENOMIC DNA]</scope>
    <source>
        <strain evidence="2 3">AS2.3</strain>
    </source>
</reference>
<dbReference type="Proteomes" id="UP000517753">
    <property type="component" value="Unassembled WGS sequence"/>
</dbReference>
<dbReference type="RefSeq" id="WP_179508702.1">
    <property type="nucleotide sequence ID" value="NZ_JACCBY010000002.1"/>
</dbReference>
<evidence type="ECO:0000313" key="3">
    <source>
        <dbReference type="Proteomes" id="UP000517753"/>
    </source>
</evidence>
<organism evidence="2 3">
    <name type="scientific">Sphingomonas melonis</name>
    <dbReference type="NCBI Taxonomy" id="152682"/>
    <lineage>
        <taxon>Bacteria</taxon>
        <taxon>Pseudomonadati</taxon>
        <taxon>Pseudomonadota</taxon>
        <taxon>Alphaproteobacteria</taxon>
        <taxon>Sphingomonadales</taxon>
        <taxon>Sphingomonadaceae</taxon>
        <taxon>Sphingomonas</taxon>
    </lineage>
</organism>
<proteinExistence type="predicted"/>
<dbReference type="PANTHER" id="PTHR34989:SF1">
    <property type="entry name" value="PROTEIN HDED"/>
    <property type="match status" value="1"/>
</dbReference>
<feature type="transmembrane region" description="Helical" evidence="1">
    <location>
        <begin position="20"/>
        <end position="39"/>
    </location>
</feature>
<dbReference type="Pfam" id="PF03729">
    <property type="entry name" value="DUF308"/>
    <property type="match status" value="2"/>
</dbReference>
<comment type="caution">
    <text evidence="2">The sequence shown here is derived from an EMBL/GenBank/DDBJ whole genome shotgun (WGS) entry which is preliminary data.</text>
</comment>
<dbReference type="PANTHER" id="PTHR34989">
    <property type="entry name" value="PROTEIN HDED"/>
    <property type="match status" value="1"/>
</dbReference>
<dbReference type="InterPro" id="IPR052712">
    <property type="entry name" value="Acid_resist_chaperone_HdeD"/>
</dbReference>
<gene>
    <name evidence="2" type="ORF">HD841_002051</name>
</gene>
<dbReference type="EMBL" id="JACCBY010000002">
    <property type="protein sequence ID" value="NYD90271.1"/>
    <property type="molecule type" value="Genomic_DNA"/>
</dbReference>
<keyword evidence="3" id="KW-1185">Reference proteome</keyword>
<keyword evidence="1" id="KW-0472">Membrane</keyword>
<protein>
    <submittedName>
        <fullName evidence="2">Uncharacterized membrane protein HdeD (DUF308 family)</fullName>
    </submittedName>
</protein>
<accession>A0A7Y9FQ85</accession>
<feature type="transmembrane region" description="Helical" evidence="1">
    <location>
        <begin position="78"/>
        <end position="111"/>
    </location>
</feature>
<feature type="transmembrane region" description="Helical" evidence="1">
    <location>
        <begin position="161"/>
        <end position="179"/>
    </location>
</feature>
<sequence length="193" mass="19651">MSDTKAFTDPLAPASAGAGWGWILAYGVLSIVLGILAFLNPFAATYAATLVIGAFFIAAGLVSLAAGFAGKDHEGRGYAIGFGVLSLVIGLLMAFAPGTAAISLTLLVAIWLGIRGALEIGLGARFKRGRALMIVLGVVNILLAVYVLITLPWSALTLPGFILGISFLLGGVTSVAAAINHKKGAKPFAAPEV</sequence>
<reference evidence="2 3" key="1">
    <citation type="submission" date="2020-07" db="EMBL/GenBank/DDBJ databases">
        <authorList>
            <person name="Partida-Martinez L."/>
            <person name="Huntemann M."/>
            <person name="Clum A."/>
            <person name="Wang J."/>
            <person name="Palaniappan K."/>
            <person name="Ritter S."/>
            <person name="Chen I.-M."/>
            <person name="Stamatis D."/>
            <person name="Reddy T."/>
            <person name="O'Malley R."/>
            <person name="Daum C."/>
            <person name="Shapiro N."/>
            <person name="Ivanova N."/>
            <person name="Kyrpides N."/>
            <person name="Woyke T."/>
        </authorList>
    </citation>
    <scope>NUCLEOTIDE SEQUENCE [LARGE SCALE GENOMIC DNA]</scope>
    <source>
        <strain evidence="2 3">AS2.3</strain>
    </source>
</reference>
<keyword evidence="1" id="KW-0812">Transmembrane</keyword>
<evidence type="ECO:0000256" key="1">
    <source>
        <dbReference type="SAM" id="Phobius"/>
    </source>
</evidence>
<feature type="transmembrane region" description="Helical" evidence="1">
    <location>
        <begin position="46"/>
        <end position="66"/>
    </location>
</feature>
<dbReference type="AlphaFoldDB" id="A0A7Y9FQ85"/>
<keyword evidence="1" id="KW-1133">Transmembrane helix</keyword>
<dbReference type="InterPro" id="IPR005325">
    <property type="entry name" value="DUF308_memb"/>
</dbReference>